<proteinExistence type="predicted"/>
<dbReference type="Proteomes" id="UP000199283">
    <property type="component" value="Unassembled WGS sequence"/>
</dbReference>
<feature type="domain" description="Bacterial surface antigen (D15)" evidence="4">
    <location>
        <begin position="309"/>
        <end position="606"/>
    </location>
</feature>
<dbReference type="InterPro" id="IPR039910">
    <property type="entry name" value="D15-like"/>
</dbReference>
<dbReference type="OrthoDB" id="9769707at2"/>
<comment type="subcellular location">
    <subcellularLocation>
        <location evidence="1">Membrane</location>
    </subcellularLocation>
</comment>
<dbReference type="STRING" id="188906.SAMN04488526_0176"/>
<name>A0A1H7FUH6_9RHOB</name>
<dbReference type="PANTHER" id="PTHR12815:SF42">
    <property type="entry name" value="BACTERIAL SURFACE ANTIGEN (D15) DOMAIN-CONTAINING PROTEIN"/>
    <property type="match status" value="1"/>
</dbReference>
<accession>A0A1H7FUH6</accession>
<dbReference type="Gene3D" id="2.40.160.50">
    <property type="entry name" value="membrane protein fhac: a member of the omp85/tpsb transporter family"/>
    <property type="match status" value="1"/>
</dbReference>
<keyword evidence="3" id="KW-0472">Membrane</keyword>
<protein>
    <submittedName>
        <fullName evidence="6">Autotransporter secretion outer membrane protein TamA</fullName>
    </submittedName>
</protein>
<keyword evidence="2" id="KW-1134">Transmembrane beta strand</keyword>
<keyword evidence="2" id="KW-0812">Transmembrane</keyword>
<dbReference type="InterPro" id="IPR000184">
    <property type="entry name" value="Bac_surfAg_D15"/>
</dbReference>
<dbReference type="Gene3D" id="3.10.20.310">
    <property type="entry name" value="membrane protein fhac"/>
    <property type="match status" value="1"/>
</dbReference>
<dbReference type="PANTHER" id="PTHR12815">
    <property type="entry name" value="SORTING AND ASSEMBLY MACHINERY SAMM50 PROTEIN FAMILY MEMBER"/>
    <property type="match status" value="1"/>
</dbReference>
<evidence type="ECO:0000256" key="3">
    <source>
        <dbReference type="ARBA" id="ARBA00023136"/>
    </source>
</evidence>
<dbReference type="Pfam" id="PF01103">
    <property type="entry name" value="Omp85"/>
    <property type="match status" value="1"/>
</dbReference>
<dbReference type="InterPro" id="IPR010827">
    <property type="entry name" value="BamA/TamA_POTRA"/>
</dbReference>
<evidence type="ECO:0000256" key="2">
    <source>
        <dbReference type="ARBA" id="ARBA00022452"/>
    </source>
</evidence>
<sequence>MIGLWPNCHRDGDILKRLIATGLALIFLAAPSGAAQLDLNLPADEDLQDSLRNASLTVQAIDENETERRNLVAAAQSDYRRLLAVLFEAGHFGPVISIKIDGVEAANLPAVGSSDPIGTIRIDVQPGPRFLFRTAEVGPLASGTEIPEGFAPGQIAGTDVLRRTSSASVEAWRNIGHAKARLADQEIVADHDVDRLDVRLIIAPGPKLSYGPIFVEGAKDVREGQILKIADLRQGQTFDPGQIQASAQRLQRTGAFQSVAIVESEEIGPADTLNMAIQVVERLPRRIGFGAEIATDEGISTSAYWLHRNLTGYADSLRIEGAVDGIAGNSGGADYSLTFAYNRPATFNPETDLFVNGGIERVDEEDFSSDRAYIEGGARRIVSDEFQYSYGIGYEYSQDRDAFGDRNFSIASFPLEMTYNRRNDNLDPSDGYYIEAGLRPFVGFETAGTGAIFTADLRGYQGFGADDGTVIAARLQLGSVVGPELNEIPSKYLFYSGGGGTVRGQEYQALGVTLPSGDKVGGKSFVGLSTELRQKVTKKIGIVGFVDYGMISADAGFSDGESHAGAGLGVRYNTGIGPIRVDLGVPVSGPGNPSGLQIYIGIGQAF</sequence>
<organism evidence="6 7">
    <name type="scientific">Jannaschia helgolandensis</name>
    <dbReference type="NCBI Taxonomy" id="188906"/>
    <lineage>
        <taxon>Bacteria</taxon>
        <taxon>Pseudomonadati</taxon>
        <taxon>Pseudomonadota</taxon>
        <taxon>Alphaproteobacteria</taxon>
        <taxon>Rhodobacterales</taxon>
        <taxon>Roseobacteraceae</taxon>
        <taxon>Jannaschia</taxon>
    </lineage>
</organism>
<feature type="domain" description="POTRA" evidence="5">
    <location>
        <begin position="211"/>
        <end position="281"/>
    </location>
</feature>
<evidence type="ECO:0000313" key="7">
    <source>
        <dbReference type="Proteomes" id="UP000199283"/>
    </source>
</evidence>
<reference evidence="6 7" key="1">
    <citation type="submission" date="2016-10" db="EMBL/GenBank/DDBJ databases">
        <authorList>
            <person name="de Groot N.N."/>
        </authorList>
    </citation>
    <scope>NUCLEOTIDE SEQUENCE [LARGE SCALE GENOMIC DNA]</scope>
    <source>
        <strain evidence="6 7">DSM 14858</strain>
    </source>
</reference>
<evidence type="ECO:0000259" key="4">
    <source>
        <dbReference type="Pfam" id="PF01103"/>
    </source>
</evidence>
<evidence type="ECO:0000256" key="1">
    <source>
        <dbReference type="ARBA" id="ARBA00004370"/>
    </source>
</evidence>
<dbReference type="GO" id="GO:0019867">
    <property type="term" value="C:outer membrane"/>
    <property type="evidence" value="ECO:0007669"/>
    <property type="project" value="InterPro"/>
</dbReference>
<evidence type="ECO:0000259" key="5">
    <source>
        <dbReference type="Pfam" id="PF07244"/>
    </source>
</evidence>
<gene>
    <name evidence="6" type="ORF">SAMN04488526_0176</name>
</gene>
<dbReference type="Pfam" id="PF07244">
    <property type="entry name" value="POTRA"/>
    <property type="match status" value="1"/>
</dbReference>
<dbReference type="AlphaFoldDB" id="A0A1H7FUH6"/>
<evidence type="ECO:0000313" key="6">
    <source>
        <dbReference type="EMBL" id="SEK27830.1"/>
    </source>
</evidence>
<dbReference type="EMBL" id="FNZQ01000001">
    <property type="protein sequence ID" value="SEK27830.1"/>
    <property type="molecule type" value="Genomic_DNA"/>
</dbReference>
<keyword evidence="7" id="KW-1185">Reference proteome</keyword>